<evidence type="ECO:0000256" key="6">
    <source>
        <dbReference type="ARBA" id="ARBA00023012"/>
    </source>
</evidence>
<organism evidence="9 10">
    <name type="scientific">Candidatus Wolfebacteria bacterium GW2011_GWC2_39_22</name>
    <dbReference type="NCBI Taxonomy" id="1619013"/>
    <lineage>
        <taxon>Bacteria</taxon>
        <taxon>Candidatus Wolfeibacteriota</taxon>
    </lineage>
</organism>
<dbReference type="STRING" id="1619013.UT41_C0001G0526"/>
<dbReference type="PRINTS" id="PR00344">
    <property type="entry name" value="BCTRLSENSOR"/>
</dbReference>
<dbReference type="InterPro" id="IPR003594">
    <property type="entry name" value="HATPase_dom"/>
</dbReference>
<comment type="catalytic activity">
    <reaction evidence="1">
        <text>ATP + protein L-histidine = ADP + protein N-phospho-L-histidine.</text>
        <dbReference type="EC" id="2.7.13.3"/>
    </reaction>
</comment>
<evidence type="ECO:0000256" key="4">
    <source>
        <dbReference type="ARBA" id="ARBA00022679"/>
    </source>
</evidence>
<proteinExistence type="predicted"/>
<dbReference type="PROSITE" id="PS50109">
    <property type="entry name" value="HIS_KIN"/>
    <property type="match status" value="1"/>
</dbReference>
<feature type="domain" description="Histidine kinase" evidence="8">
    <location>
        <begin position="233"/>
        <end position="455"/>
    </location>
</feature>
<evidence type="ECO:0000313" key="9">
    <source>
        <dbReference type="EMBL" id="KKR12982.1"/>
    </source>
</evidence>
<evidence type="ECO:0000256" key="7">
    <source>
        <dbReference type="ARBA" id="ARBA00023136"/>
    </source>
</evidence>
<dbReference type="EC" id="2.7.13.3" evidence="2"/>
<dbReference type="Gene3D" id="3.30.565.10">
    <property type="entry name" value="Histidine kinase-like ATPase, C-terminal domain"/>
    <property type="match status" value="1"/>
</dbReference>
<evidence type="ECO:0000256" key="1">
    <source>
        <dbReference type="ARBA" id="ARBA00000085"/>
    </source>
</evidence>
<dbReference type="Gene3D" id="1.10.287.130">
    <property type="match status" value="1"/>
</dbReference>
<dbReference type="Proteomes" id="UP000034665">
    <property type="component" value="Unassembled WGS sequence"/>
</dbReference>
<dbReference type="SMART" id="SM00387">
    <property type="entry name" value="HATPase_c"/>
    <property type="match status" value="1"/>
</dbReference>
<dbReference type="CDD" id="cd16922">
    <property type="entry name" value="HATPase_EvgS-ArcB-TorS-like"/>
    <property type="match status" value="1"/>
</dbReference>
<dbReference type="SUPFAM" id="SSF47384">
    <property type="entry name" value="Homodimeric domain of signal transducing histidine kinase"/>
    <property type="match status" value="1"/>
</dbReference>
<dbReference type="EMBL" id="LBWR01000001">
    <property type="protein sequence ID" value="KKR12982.1"/>
    <property type="molecule type" value="Genomic_DNA"/>
</dbReference>
<keyword evidence="6" id="KW-0902">Two-component regulatory system</keyword>
<evidence type="ECO:0000259" key="8">
    <source>
        <dbReference type="PROSITE" id="PS50109"/>
    </source>
</evidence>
<dbReference type="GO" id="GO:0005886">
    <property type="term" value="C:plasma membrane"/>
    <property type="evidence" value="ECO:0007669"/>
    <property type="project" value="TreeGrafter"/>
</dbReference>
<protein>
    <recommendedName>
        <fullName evidence="2">histidine kinase</fullName>
        <ecNumber evidence="2">2.7.13.3</ecNumber>
    </recommendedName>
</protein>
<evidence type="ECO:0000256" key="3">
    <source>
        <dbReference type="ARBA" id="ARBA00022553"/>
    </source>
</evidence>
<sequence length="461" mass="51932">MIVIEYVKKAFGFVRKNPGILSSLVLLVVIPVALYYNVKTTVDAFTRNIDEIVQSQVFAAEKMLGVFVTEYTEKEELQEKINAVMDANPDIEFIEITGSDREGYAPIASMVREGQQMSTDTEKKMQDLSAIAWNKNADGIGFDSNDGGLRQWNVIKPLHNKEGEAVGLIRMAMSVSDADELSRRAQEQAYYVLFGVIILVLILIINHTRMFQYAVLFGKLQEIDKMKDDFISMAAHELKTPVVVMKGYAELLQQAASKLTEEQRTDRLRMIVSYADNLMTLISDILDVSRIEQGRLVLEMSDESPYPMIQEVVDTIRDSAEQKGLVLEYENKEVAEPAVVAIDTKRLRQVLINLIGNSIKYTEKGTVQVITKVDKIHKRFVLIIEDTGLGMSAIAQRSLFQKFYRVKTEHTEHISGTGLGLWITKAICEQMDGDISVESMEGVGSKFTITFPYKEAKKEIA</sequence>
<comment type="caution">
    <text evidence="9">The sequence shown here is derived from an EMBL/GenBank/DDBJ whole genome shotgun (WGS) entry which is preliminary data.</text>
</comment>
<dbReference type="InterPro" id="IPR005467">
    <property type="entry name" value="His_kinase_dom"/>
</dbReference>
<keyword evidence="3" id="KW-0597">Phosphoprotein</keyword>
<dbReference type="AlphaFoldDB" id="A0A0G0RH31"/>
<dbReference type="InterPro" id="IPR036890">
    <property type="entry name" value="HATPase_C_sf"/>
</dbReference>
<dbReference type="FunFam" id="1.10.287.130:FF:000001">
    <property type="entry name" value="Two-component sensor histidine kinase"/>
    <property type="match status" value="1"/>
</dbReference>
<accession>A0A0G0RH31</accession>
<evidence type="ECO:0000256" key="2">
    <source>
        <dbReference type="ARBA" id="ARBA00012438"/>
    </source>
</evidence>
<gene>
    <name evidence="9" type="ORF">UT41_C0001G0526</name>
</gene>
<keyword evidence="4" id="KW-0808">Transferase</keyword>
<dbReference type="PANTHER" id="PTHR43047:SF72">
    <property type="entry name" value="OSMOSENSING HISTIDINE PROTEIN KINASE SLN1"/>
    <property type="match status" value="1"/>
</dbReference>
<dbReference type="Pfam" id="PF00512">
    <property type="entry name" value="HisKA"/>
    <property type="match status" value="1"/>
</dbReference>
<name>A0A0G0RH31_9BACT</name>
<dbReference type="PATRIC" id="fig|1619013.3.peg.543"/>
<dbReference type="CDD" id="cd00082">
    <property type="entry name" value="HisKA"/>
    <property type="match status" value="1"/>
</dbReference>
<dbReference type="GO" id="GO:0000155">
    <property type="term" value="F:phosphorelay sensor kinase activity"/>
    <property type="evidence" value="ECO:0007669"/>
    <property type="project" value="InterPro"/>
</dbReference>
<keyword evidence="7" id="KW-0472">Membrane</keyword>
<evidence type="ECO:0000256" key="5">
    <source>
        <dbReference type="ARBA" id="ARBA00022777"/>
    </source>
</evidence>
<evidence type="ECO:0000313" key="10">
    <source>
        <dbReference type="Proteomes" id="UP000034665"/>
    </source>
</evidence>
<reference evidence="9 10" key="1">
    <citation type="journal article" date="2015" name="Nature">
        <title>rRNA introns, odd ribosomes, and small enigmatic genomes across a large radiation of phyla.</title>
        <authorList>
            <person name="Brown C.T."/>
            <person name="Hug L.A."/>
            <person name="Thomas B.C."/>
            <person name="Sharon I."/>
            <person name="Castelle C.J."/>
            <person name="Singh A."/>
            <person name="Wilkins M.J."/>
            <person name="Williams K.H."/>
            <person name="Banfield J.F."/>
        </authorList>
    </citation>
    <scope>NUCLEOTIDE SEQUENCE [LARGE SCALE GENOMIC DNA]</scope>
</reference>
<dbReference type="GO" id="GO:0009927">
    <property type="term" value="F:histidine phosphotransfer kinase activity"/>
    <property type="evidence" value="ECO:0007669"/>
    <property type="project" value="TreeGrafter"/>
</dbReference>
<dbReference type="PANTHER" id="PTHR43047">
    <property type="entry name" value="TWO-COMPONENT HISTIDINE PROTEIN KINASE"/>
    <property type="match status" value="1"/>
</dbReference>
<keyword evidence="5 9" id="KW-0418">Kinase</keyword>
<dbReference type="InterPro" id="IPR003661">
    <property type="entry name" value="HisK_dim/P_dom"/>
</dbReference>
<dbReference type="FunFam" id="3.30.565.10:FF:000006">
    <property type="entry name" value="Sensor histidine kinase WalK"/>
    <property type="match status" value="1"/>
</dbReference>
<dbReference type="Pfam" id="PF02518">
    <property type="entry name" value="HATPase_c"/>
    <property type="match status" value="1"/>
</dbReference>
<dbReference type="InterPro" id="IPR004358">
    <property type="entry name" value="Sig_transdc_His_kin-like_C"/>
</dbReference>
<dbReference type="InterPro" id="IPR036097">
    <property type="entry name" value="HisK_dim/P_sf"/>
</dbReference>
<dbReference type="SMART" id="SM00388">
    <property type="entry name" value="HisKA"/>
    <property type="match status" value="1"/>
</dbReference>
<dbReference type="SUPFAM" id="SSF55874">
    <property type="entry name" value="ATPase domain of HSP90 chaperone/DNA topoisomerase II/histidine kinase"/>
    <property type="match status" value="1"/>
</dbReference>